<dbReference type="Gene3D" id="1.10.260.40">
    <property type="entry name" value="lambda repressor-like DNA-binding domains"/>
    <property type="match status" value="1"/>
</dbReference>
<dbReference type="SUPFAM" id="SSF47413">
    <property type="entry name" value="lambda repressor-like DNA-binding domains"/>
    <property type="match status" value="1"/>
</dbReference>
<dbReference type="Proteomes" id="UP000302163">
    <property type="component" value="Chromosome"/>
</dbReference>
<dbReference type="PANTHER" id="PTHR36511:SF4">
    <property type="entry name" value="ANTITOXIN MQSA"/>
    <property type="match status" value="1"/>
</dbReference>
<dbReference type="RefSeq" id="WP_138093857.1">
    <property type="nucleotide sequence ID" value="NZ_CP040428.1"/>
</dbReference>
<gene>
    <name evidence="5" type="ORF">FEM41_01780</name>
</gene>
<dbReference type="AlphaFoldDB" id="A0A4P8YFN8"/>
<keyword evidence="1" id="KW-0805">Transcription regulation</keyword>
<dbReference type="KEGG" id="izh:FEM41_01780"/>
<dbReference type="InterPro" id="IPR052359">
    <property type="entry name" value="HTH-type_reg/antitoxin"/>
</dbReference>
<sequence>MDEKLFNRLTESMAQMNDILEGKACPSREAMVAAVQVKKIRQATGLSQSGFARLISVNIGTLRNWEQGRREPTGPARALLRAIERDPEHVLLALAAE</sequence>
<keyword evidence="6" id="KW-1185">Reference proteome</keyword>
<proteinExistence type="predicted"/>
<accession>A0A4P8YFN8</accession>
<organism evidence="5 6">
    <name type="scientific">Jejubacter calystegiae</name>
    <dbReference type="NCBI Taxonomy" id="2579935"/>
    <lineage>
        <taxon>Bacteria</taxon>
        <taxon>Pseudomonadati</taxon>
        <taxon>Pseudomonadota</taxon>
        <taxon>Gammaproteobacteria</taxon>
        <taxon>Enterobacterales</taxon>
        <taxon>Enterobacteriaceae</taxon>
        <taxon>Jejubacter</taxon>
    </lineage>
</organism>
<feature type="domain" description="HTH cro/C1-type" evidence="4">
    <location>
        <begin position="37"/>
        <end position="90"/>
    </location>
</feature>
<dbReference type="EMBL" id="CP040428">
    <property type="protein sequence ID" value="QCT18458.1"/>
    <property type="molecule type" value="Genomic_DNA"/>
</dbReference>
<evidence type="ECO:0000256" key="1">
    <source>
        <dbReference type="ARBA" id="ARBA00023015"/>
    </source>
</evidence>
<evidence type="ECO:0000256" key="2">
    <source>
        <dbReference type="ARBA" id="ARBA00023125"/>
    </source>
</evidence>
<dbReference type="InterPro" id="IPR001387">
    <property type="entry name" value="Cro/C1-type_HTH"/>
</dbReference>
<dbReference type="OrthoDB" id="9799384at2"/>
<dbReference type="InterPro" id="IPR010982">
    <property type="entry name" value="Lambda_DNA-bd_dom_sf"/>
</dbReference>
<evidence type="ECO:0000313" key="6">
    <source>
        <dbReference type="Proteomes" id="UP000302163"/>
    </source>
</evidence>
<dbReference type="Pfam" id="PF13560">
    <property type="entry name" value="HTH_31"/>
    <property type="match status" value="1"/>
</dbReference>
<protein>
    <submittedName>
        <fullName evidence="5">Helix-turn-helix domain-containing protein</fullName>
    </submittedName>
</protein>
<dbReference type="CDD" id="cd00093">
    <property type="entry name" value="HTH_XRE"/>
    <property type="match status" value="1"/>
</dbReference>
<evidence type="ECO:0000259" key="4">
    <source>
        <dbReference type="PROSITE" id="PS50943"/>
    </source>
</evidence>
<name>A0A4P8YFN8_9ENTR</name>
<evidence type="ECO:0000256" key="3">
    <source>
        <dbReference type="ARBA" id="ARBA00023163"/>
    </source>
</evidence>
<dbReference type="PROSITE" id="PS50943">
    <property type="entry name" value="HTH_CROC1"/>
    <property type="match status" value="1"/>
</dbReference>
<dbReference type="GO" id="GO:0003677">
    <property type="term" value="F:DNA binding"/>
    <property type="evidence" value="ECO:0007669"/>
    <property type="project" value="UniProtKB-KW"/>
</dbReference>
<keyword evidence="3" id="KW-0804">Transcription</keyword>
<evidence type="ECO:0000313" key="5">
    <source>
        <dbReference type="EMBL" id="QCT18458.1"/>
    </source>
</evidence>
<keyword evidence="2" id="KW-0238">DNA-binding</keyword>
<dbReference type="SMART" id="SM00530">
    <property type="entry name" value="HTH_XRE"/>
    <property type="match status" value="1"/>
</dbReference>
<dbReference type="PANTHER" id="PTHR36511">
    <property type="entry name" value="MERR FAMILY BACTERIAL REGULATORY PROTEIN"/>
    <property type="match status" value="1"/>
</dbReference>
<reference evidence="5 6" key="1">
    <citation type="submission" date="2019-05" db="EMBL/GenBank/DDBJ databases">
        <title>Complete genome sequence of Izhakiella calystegiae KSNA2, an endophyte isolated from beach morning glory (Calystegia soldanella).</title>
        <authorList>
            <person name="Jiang L."/>
            <person name="Jeong J.C."/>
            <person name="Kim C.Y."/>
            <person name="Kim D.H."/>
            <person name="Kim S.W."/>
            <person name="Lee j."/>
        </authorList>
    </citation>
    <scope>NUCLEOTIDE SEQUENCE [LARGE SCALE GENOMIC DNA]</scope>
    <source>
        <strain evidence="5 6">KSNA2</strain>
    </source>
</reference>